<protein>
    <submittedName>
        <fullName evidence="1">Uncharacterized protein</fullName>
    </submittedName>
</protein>
<reference evidence="2" key="2">
    <citation type="submission" date="2015-07" db="EMBL/GenBank/DDBJ databases">
        <title>Contrasting host-pathogen interactions and genome evolution in two generalist and specialist microsporidian pathogens of mosquitoes.</title>
        <authorList>
            <consortium name="The Broad Institute Genomics Platform"/>
            <consortium name="The Broad Institute Genome Sequencing Center for Infectious Disease"/>
            <person name="Cuomo C.A."/>
            <person name="Sanscrainte N.D."/>
            <person name="Goldberg J.M."/>
            <person name="Heiman D."/>
            <person name="Young S."/>
            <person name="Zeng Q."/>
            <person name="Becnel J.J."/>
            <person name="Birren B.W."/>
        </authorList>
    </citation>
    <scope>NUCLEOTIDE SEQUENCE [LARGE SCALE GENOMIC DNA]</scope>
    <source>
        <strain evidence="2">USNM 41457</strain>
    </source>
</reference>
<organism evidence="1 2">
    <name type="scientific">Edhazardia aedis (strain USNM 41457)</name>
    <name type="common">Microsporidian parasite</name>
    <dbReference type="NCBI Taxonomy" id="1003232"/>
    <lineage>
        <taxon>Eukaryota</taxon>
        <taxon>Fungi</taxon>
        <taxon>Fungi incertae sedis</taxon>
        <taxon>Microsporidia</taxon>
        <taxon>Edhazardia</taxon>
    </lineage>
</organism>
<accession>J8ZZ93</accession>
<keyword evidence="2" id="KW-1185">Reference proteome</keyword>
<dbReference type="EMBL" id="AFBI03000011">
    <property type="protein sequence ID" value="EJW04998.1"/>
    <property type="molecule type" value="Genomic_DNA"/>
</dbReference>
<sequence>MRLLFSLKKIIHISFFTIKIYISFLTMKINNCMNPMCNREENKAKKTKIVIIIKNIENNNIIKFKKMYFNNFFCVFYYVFRFKGLLLNSGVSFADTSDINSNDYHILSKWNVILIYTAC</sequence>
<proteinExistence type="predicted"/>
<reference evidence="1 2" key="1">
    <citation type="submission" date="2011-08" db="EMBL/GenBank/DDBJ databases">
        <authorList>
            <person name="Liu Z.J."/>
            <person name="Shi F.L."/>
            <person name="Lu J.Q."/>
            <person name="Li M."/>
            <person name="Wang Z.L."/>
        </authorList>
    </citation>
    <scope>NUCLEOTIDE SEQUENCE [LARGE SCALE GENOMIC DNA]</scope>
    <source>
        <strain evidence="1 2">USNM 41457</strain>
    </source>
</reference>
<dbReference type="HOGENOM" id="CLU_2061430_0_0_1"/>
<evidence type="ECO:0000313" key="2">
    <source>
        <dbReference type="Proteomes" id="UP000003163"/>
    </source>
</evidence>
<evidence type="ECO:0000313" key="1">
    <source>
        <dbReference type="EMBL" id="EJW04998.1"/>
    </source>
</evidence>
<dbReference type="VEuPathDB" id="MicrosporidiaDB:EDEG_00915"/>
<gene>
    <name evidence="1" type="ORF">EDEG_00915</name>
</gene>
<dbReference type="InParanoid" id="J8ZZ93"/>
<dbReference type="Proteomes" id="UP000003163">
    <property type="component" value="Unassembled WGS sequence"/>
</dbReference>
<name>J8ZZ93_EDHAE</name>
<dbReference type="AlphaFoldDB" id="J8ZZ93"/>
<comment type="caution">
    <text evidence="1">The sequence shown here is derived from an EMBL/GenBank/DDBJ whole genome shotgun (WGS) entry which is preliminary data.</text>
</comment>